<name>A0ABF7QZX2_BORT9</name>
<reference evidence="1 2" key="3">
    <citation type="journal article" date="1999" name="Mol. Microbiol.">
        <title>Extensive interplasmidic duplications change the virulence phenotype of the relapsing fever agent Borrelia turicatae.</title>
        <authorList>
            <person name="Penningon P.M."/>
            <person name="Cadavid D."/>
            <person name="Bunikis J."/>
            <person name="Norris S.J."/>
            <person name="Barbour A.G."/>
        </authorList>
    </citation>
    <scope>NUCLEOTIDE SEQUENCE [LARGE SCALE GENOMIC DNA]</scope>
    <source>
        <strain evidence="1 2">91E135</strain>
        <plasmid evidence="1 2">lpB34</plasmid>
    </source>
</reference>
<gene>
    <name evidence="1" type="ORF">BT0_B02</name>
</gene>
<dbReference type="Proteomes" id="UP000001205">
    <property type="component" value="Plasmid lpB34"/>
</dbReference>
<dbReference type="EMBL" id="CP019364">
    <property type="protein sequence ID" value="ASJ27632.1"/>
    <property type="molecule type" value="Genomic_DNA"/>
</dbReference>
<reference evidence="1 2" key="2">
    <citation type="journal article" date="1997" name="Infect. Immun.">
        <title>Immunologic and genetic analyses of VmpA of a neurotropic strain of Borrelia turicatae.</title>
        <authorList>
            <person name="Cadavid D."/>
            <person name="Pennington P.M."/>
            <person name="Kerentseva T.A."/>
            <person name="Bergstrom S."/>
            <person name="Barbour A.G."/>
        </authorList>
    </citation>
    <scope>NUCLEOTIDE SEQUENCE [LARGE SCALE GENOMIC DNA]</scope>
    <source>
        <strain evidence="1 2">91E135</strain>
    </source>
</reference>
<reference evidence="1 2" key="1">
    <citation type="journal article" date="1994" name="J. Exp. Med.">
        <title>Variability of a bacterial surface protein and disease expression in a possible mouse model of systemic Lyme borreliosis.</title>
        <authorList>
            <person name="Cadavid D."/>
            <person name="Thomas D.D."/>
            <person name="Crawley R."/>
            <person name="Barbour A.G."/>
        </authorList>
    </citation>
    <scope>NUCLEOTIDE SEQUENCE [LARGE SCALE GENOMIC DNA]</scope>
    <source>
        <strain evidence="1 2">91E135</strain>
    </source>
</reference>
<protein>
    <submittedName>
        <fullName evidence="1">Lipoprotein</fullName>
    </submittedName>
</protein>
<keyword evidence="1" id="KW-0614">Plasmid</keyword>
<reference evidence="1 2" key="4">
    <citation type="journal article" date="2005" name="J. Clin. Microbiol.">
        <title>Phylogenetic analysis of the spirochetes Borrelia parkeri and Borrelia turicatae and the potential for tick-borne relapsing fever in Florida.</title>
        <authorList>
            <person name="Schwan T.G."/>
            <person name="Raffel S.J."/>
            <person name="Schrumpf M.E."/>
            <person name="Policastro P.F."/>
            <person name="Rawlings J.A."/>
            <person name="Lane R.S."/>
            <person name="Breitschwerdt E.B."/>
            <person name="Porcella S.F."/>
        </authorList>
    </citation>
    <scope>NUCLEOTIDE SEQUENCE [LARGE SCALE GENOMIC DNA]</scope>
    <source>
        <strain evidence="1 2">91E135</strain>
    </source>
</reference>
<proteinExistence type="predicted"/>
<dbReference type="AlphaFoldDB" id="A0ABF7QZX2"/>
<sequence length="359" mass="41948">MLRLRIYNSLLLLVVSCIISCDLKKQREIAMRDSVFKDSNIIGTFEGIDTEYSIGTKLDNLLDTFGFFDDEREVIEYIRGVVTDPSIGRLEDYKTYSMDEFYNLLVVLGVDRVKEIMERNLFIFGSLKETEAVMKDFKKDESKQGDRSNFLRKIYLLNLKEAFSGSNPDEVYYKAINNHRFSNNFAWRTREDKSEVIKKQVESLVKVEKLYSELSDEEYEIIEYVRGVVAKPLFGGGPLLDVFTGLDFLFRLGDWGVDKVKKLLGHVLLTLNSLKETESLIEGMKDEELRQELQDEFGYAKREYLYELYYTFTHSVYDRFNSLHGEDSNQLRFTAFKDKVKLIVGTENIENDIIYRLLP</sequence>
<dbReference type="PROSITE" id="PS51257">
    <property type="entry name" value="PROKAR_LIPOPROTEIN"/>
    <property type="match status" value="1"/>
</dbReference>
<dbReference type="RefSeq" id="WP_418214860.1">
    <property type="nucleotide sequence ID" value="NZ_CP019364.1"/>
</dbReference>
<evidence type="ECO:0000313" key="1">
    <source>
        <dbReference type="EMBL" id="ASJ27632.1"/>
    </source>
</evidence>
<dbReference type="NCBIfam" id="NF047534">
    <property type="entry name" value="lipo_BTA121_dup"/>
    <property type="match status" value="2"/>
</dbReference>
<accession>A0ABF7QZX2</accession>
<dbReference type="KEGG" id="btu:BT0_B02"/>
<evidence type="ECO:0000313" key="2">
    <source>
        <dbReference type="Proteomes" id="UP000001205"/>
    </source>
</evidence>
<keyword evidence="2" id="KW-1185">Reference proteome</keyword>
<organism evidence="1 2">
    <name type="scientific">Borrelia turicatae (strain 91E135)</name>
    <dbReference type="NCBI Taxonomy" id="314724"/>
    <lineage>
        <taxon>Bacteria</taxon>
        <taxon>Pseudomonadati</taxon>
        <taxon>Spirochaetota</taxon>
        <taxon>Spirochaetia</taxon>
        <taxon>Spirochaetales</taxon>
        <taxon>Borreliaceae</taxon>
        <taxon>Borrelia</taxon>
    </lineage>
</organism>
<keyword evidence="1" id="KW-0449">Lipoprotein</keyword>
<geneLocation type="plasmid" evidence="1 2">
    <name>lpB34</name>
</geneLocation>